<dbReference type="GeneID" id="77802220"/>
<sequence>MSPVQTTFSSISYPMQAGCILATRTLSNSIIAGNIPLELDVPALHSFSLVILQVNRLSISGRASRSYLRYTPSVT</sequence>
<protein>
    <submittedName>
        <fullName evidence="1">Uncharacterized protein</fullName>
    </submittedName>
</protein>
<proteinExistence type="predicted"/>
<keyword evidence="2" id="KW-1185">Reference proteome</keyword>
<evidence type="ECO:0000313" key="2">
    <source>
        <dbReference type="Proteomes" id="UP001164743"/>
    </source>
</evidence>
<evidence type="ECO:0000313" key="1">
    <source>
        <dbReference type="EMBL" id="WAQ89728.1"/>
    </source>
</evidence>
<name>A0ABY7CZH3_9BASI</name>
<gene>
    <name evidence="1" type="ORF">PtA15_11A419</name>
</gene>
<organism evidence="1 2">
    <name type="scientific">Puccinia triticina</name>
    <dbReference type="NCBI Taxonomy" id="208348"/>
    <lineage>
        <taxon>Eukaryota</taxon>
        <taxon>Fungi</taxon>
        <taxon>Dikarya</taxon>
        <taxon>Basidiomycota</taxon>
        <taxon>Pucciniomycotina</taxon>
        <taxon>Pucciniomycetes</taxon>
        <taxon>Pucciniales</taxon>
        <taxon>Pucciniaceae</taxon>
        <taxon>Puccinia</taxon>
    </lineage>
</organism>
<dbReference type="RefSeq" id="XP_053025283.1">
    <property type="nucleotide sequence ID" value="XM_053161325.1"/>
</dbReference>
<reference evidence="1" key="1">
    <citation type="submission" date="2022-10" db="EMBL/GenBank/DDBJ databases">
        <title>Puccinia triticina Genome sequencing and assembly.</title>
        <authorList>
            <person name="Li C."/>
        </authorList>
    </citation>
    <scope>NUCLEOTIDE SEQUENCE</scope>
    <source>
        <strain evidence="1">Pt15</strain>
    </source>
</reference>
<accession>A0ABY7CZH3</accession>
<dbReference type="Proteomes" id="UP001164743">
    <property type="component" value="Chromosome 11A"/>
</dbReference>
<dbReference type="EMBL" id="CP110431">
    <property type="protein sequence ID" value="WAQ89728.1"/>
    <property type="molecule type" value="Genomic_DNA"/>
</dbReference>